<keyword evidence="1" id="KW-0732">Signal</keyword>
<reference evidence="2 3" key="1">
    <citation type="journal article" date="2021" name="Nat. Commun.">
        <title>Incipient diploidization of the medicinal plant Perilla within 10,000 years.</title>
        <authorList>
            <person name="Zhang Y."/>
            <person name="Shen Q."/>
            <person name="Leng L."/>
            <person name="Zhang D."/>
            <person name="Chen S."/>
            <person name="Shi Y."/>
            <person name="Ning Z."/>
            <person name="Chen S."/>
        </authorList>
    </citation>
    <scope>NUCLEOTIDE SEQUENCE [LARGE SCALE GENOMIC DNA]</scope>
    <source>
        <strain evidence="3">cv. PC099</strain>
    </source>
</reference>
<evidence type="ECO:0000313" key="2">
    <source>
        <dbReference type="EMBL" id="KAH6822183.1"/>
    </source>
</evidence>
<keyword evidence="3" id="KW-1185">Reference proteome</keyword>
<sequence length="70" mass="7603">MLLLLMFLSAGLIKGEDDVATSPLHYLIHKVGAKNSRKLMGLDAAILDYDYAGPNVKHDPRGKKGTPKTP</sequence>
<organism evidence="2 3">
    <name type="scientific">Perilla frutescens var. hirtella</name>
    <name type="common">Perilla citriodora</name>
    <name type="synonym">Perilla setoyensis</name>
    <dbReference type="NCBI Taxonomy" id="608512"/>
    <lineage>
        <taxon>Eukaryota</taxon>
        <taxon>Viridiplantae</taxon>
        <taxon>Streptophyta</taxon>
        <taxon>Embryophyta</taxon>
        <taxon>Tracheophyta</taxon>
        <taxon>Spermatophyta</taxon>
        <taxon>Magnoliopsida</taxon>
        <taxon>eudicotyledons</taxon>
        <taxon>Gunneridae</taxon>
        <taxon>Pentapetalae</taxon>
        <taxon>asterids</taxon>
        <taxon>lamiids</taxon>
        <taxon>Lamiales</taxon>
        <taxon>Lamiaceae</taxon>
        <taxon>Nepetoideae</taxon>
        <taxon>Elsholtzieae</taxon>
        <taxon>Perilla</taxon>
    </lineage>
</organism>
<dbReference type="PANTHER" id="PTHR34467:SF1">
    <property type="entry name" value="OS05G0542300 PROTEIN"/>
    <property type="match status" value="1"/>
</dbReference>
<name>A0AAD4IW18_PERFH</name>
<dbReference type="Proteomes" id="UP001190926">
    <property type="component" value="Unassembled WGS sequence"/>
</dbReference>
<evidence type="ECO:0000256" key="1">
    <source>
        <dbReference type="SAM" id="SignalP"/>
    </source>
</evidence>
<accession>A0AAD4IW18</accession>
<proteinExistence type="predicted"/>
<feature type="chain" id="PRO_5042097759" evidence="1">
    <location>
        <begin position="16"/>
        <end position="70"/>
    </location>
</feature>
<dbReference type="AlphaFoldDB" id="A0AAD4IW18"/>
<comment type="caution">
    <text evidence="2">The sequence shown here is derived from an EMBL/GenBank/DDBJ whole genome shotgun (WGS) entry which is preliminary data.</text>
</comment>
<evidence type="ECO:0000313" key="3">
    <source>
        <dbReference type="Proteomes" id="UP001190926"/>
    </source>
</evidence>
<gene>
    <name evidence="2" type="ORF">C2S53_000070</name>
</gene>
<protein>
    <submittedName>
        <fullName evidence="2">Uncharacterized protein</fullName>
    </submittedName>
</protein>
<feature type="signal peptide" evidence="1">
    <location>
        <begin position="1"/>
        <end position="15"/>
    </location>
</feature>
<dbReference type="EMBL" id="SDAM02001444">
    <property type="protein sequence ID" value="KAH6822183.1"/>
    <property type="molecule type" value="Genomic_DNA"/>
</dbReference>
<dbReference type="PANTHER" id="PTHR34467">
    <property type="entry name" value="TRANSMEMBRANE PROTEIN"/>
    <property type="match status" value="1"/>
</dbReference>